<evidence type="ECO:0000256" key="1">
    <source>
        <dbReference type="ARBA" id="ARBA00011970"/>
    </source>
</evidence>
<protein>
    <recommendedName>
        <fullName evidence="7">EGF domain-specific O-linked N-acetylglucosamine transferase</fullName>
        <ecNumber evidence="1">2.4.1.255</ecNumber>
    </recommendedName>
    <alternativeName>
        <fullName evidence="8">Extracellular O-linked N-acetylglucosamine transferase</fullName>
    </alternativeName>
</protein>
<dbReference type="InterPro" id="IPR049625">
    <property type="entry name" value="Glyco_transf_61_cat"/>
</dbReference>
<evidence type="ECO:0000256" key="2">
    <source>
        <dbReference type="ARBA" id="ARBA00022676"/>
    </source>
</evidence>
<keyword evidence="4" id="KW-0732">Signal</keyword>
<dbReference type="OrthoDB" id="529273at2759"/>
<dbReference type="Proteomes" id="UP000474640">
    <property type="component" value="Unassembled WGS sequence"/>
</dbReference>
<proteinExistence type="predicted"/>
<gene>
    <name evidence="14" type="ORF">TWF970_009434</name>
</gene>
<keyword evidence="6" id="KW-0325">Glycoprotein</keyword>
<comment type="catalytic activity">
    <reaction evidence="9">
        <text>L-seryl-[protein] + UDP-N-acetyl-alpha-D-glucosamine = 3-O-(N-acetyl-beta-D-glucosaminyl)-L-seryl-[protein] + UDP + H(+)</text>
        <dbReference type="Rhea" id="RHEA:48904"/>
        <dbReference type="Rhea" id="RHEA-COMP:9863"/>
        <dbReference type="Rhea" id="RHEA-COMP:12251"/>
        <dbReference type="ChEBI" id="CHEBI:15378"/>
        <dbReference type="ChEBI" id="CHEBI:29999"/>
        <dbReference type="ChEBI" id="CHEBI:57705"/>
        <dbReference type="ChEBI" id="CHEBI:58223"/>
        <dbReference type="ChEBI" id="CHEBI:90838"/>
        <dbReference type="EC" id="2.4.1.255"/>
    </reaction>
</comment>
<evidence type="ECO:0000256" key="3">
    <source>
        <dbReference type="ARBA" id="ARBA00022679"/>
    </source>
</evidence>
<dbReference type="GO" id="GO:0097363">
    <property type="term" value="F:protein O-acetylglucosaminyltransferase activity"/>
    <property type="evidence" value="ECO:0007669"/>
    <property type="project" value="UniProtKB-EC"/>
</dbReference>
<feature type="region of interest" description="Disordered" evidence="11">
    <location>
        <begin position="39"/>
        <end position="59"/>
    </location>
</feature>
<accession>A0A7C8R5S1</accession>
<evidence type="ECO:0000259" key="13">
    <source>
        <dbReference type="Pfam" id="PF04577"/>
    </source>
</evidence>
<evidence type="ECO:0000313" key="14">
    <source>
        <dbReference type="EMBL" id="KAF3273041.1"/>
    </source>
</evidence>
<keyword evidence="12" id="KW-1133">Transmembrane helix</keyword>
<evidence type="ECO:0000256" key="10">
    <source>
        <dbReference type="ARBA" id="ARBA00049432"/>
    </source>
</evidence>
<dbReference type="AlphaFoldDB" id="A0A7C8R5S1"/>
<keyword evidence="3" id="KW-0808">Transferase</keyword>
<evidence type="ECO:0000256" key="9">
    <source>
        <dbReference type="ARBA" id="ARBA00048317"/>
    </source>
</evidence>
<evidence type="ECO:0000313" key="15">
    <source>
        <dbReference type="Proteomes" id="UP000474640"/>
    </source>
</evidence>
<name>A0A7C8R5S1_ORBOL</name>
<evidence type="ECO:0000256" key="5">
    <source>
        <dbReference type="ARBA" id="ARBA00022824"/>
    </source>
</evidence>
<evidence type="ECO:0000256" key="6">
    <source>
        <dbReference type="ARBA" id="ARBA00023180"/>
    </source>
</evidence>
<evidence type="ECO:0000256" key="12">
    <source>
        <dbReference type="SAM" id="Phobius"/>
    </source>
</evidence>
<feature type="transmembrane region" description="Helical" evidence="12">
    <location>
        <begin position="7"/>
        <end position="25"/>
    </location>
</feature>
<feature type="domain" description="Glycosyltransferase 61 catalytic" evidence="13">
    <location>
        <begin position="247"/>
        <end position="455"/>
    </location>
</feature>
<keyword evidence="5" id="KW-0256">Endoplasmic reticulum</keyword>
<dbReference type="GO" id="GO:0005788">
    <property type="term" value="C:endoplasmic reticulum lumen"/>
    <property type="evidence" value="ECO:0007669"/>
    <property type="project" value="TreeGrafter"/>
</dbReference>
<dbReference type="Pfam" id="PF04577">
    <property type="entry name" value="Glyco_transf_61"/>
    <property type="match status" value="1"/>
</dbReference>
<dbReference type="EMBL" id="JAABOJ010000059">
    <property type="protein sequence ID" value="KAF3273041.1"/>
    <property type="molecule type" value="Genomic_DNA"/>
</dbReference>
<comment type="caution">
    <text evidence="14">The sequence shown here is derived from an EMBL/GenBank/DDBJ whole genome shotgun (WGS) entry which is preliminary data.</text>
</comment>
<evidence type="ECO:0000256" key="7">
    <source>
        <dbReference type="ARBA" id="ARBA00040944"/>
    </source>
</evidence>
<dbReference type="PANTHER" id="PTHR20961:SF148">
    <property type="entry name" value="EGF DOMAIN-SPECIFIC O-LINKED N-ACETYLGLUCOSAMINE TRANSFERASE"/>
    <property type="match status" value="1"/>
</dbReference>
<keyword evidence="2" id="KW-0328">Glycosyltransferase</keyword>
<reference evidence="14 15" key="1">
    <citation type="submission" date="2020-01" db="EMBL/GenBank/DDBJ databases">
        <authorList>
            <person name="Palmer J.M."/>
        </authorList>
    </citation>
    <scope>NUCLEOTIDE SEQUENCE [LARGE SCALE GENOMIC DNA]</scope>
    <source>
        <strain evidence="14 15">TWF970</strain>
    </source>
</reference>
<sequence>MIRRPSSFLTIVIAVFVIFYLYYFANQFNTPSSLLPSSVTDASLQKKPPPLGAQPDTNPKDRYITVTATVSSVTTKTTFSDSGVDSNVQSVAPLPADYFPSDDDLDQDATWCETRYGPTYLQTIAKNARPFCKPESQSQFDCLHSNMYGESRKDSLCIAQNVVFEDLRFNIDCELRNSREPDLMGYPHPNNFQSYWYETGPRIIMTQFTNIGSEAAPLFEKHACSNPATPRDDGYKILIKREGGRNYWHSLMEILSFYFTIDALQMSINKKTGKPYMSPADTSKIQVIVLDKHDNKNYFELWNYFSPKPVLTLDEYVKDPSTKPCISNVIIPLPGASNPLWQGDWDPRICDNSIIVSTIRRRILKHLKISTARDLHSPINLTFIDRKGSRKLTNSKELTDALIAAYPKVNVKVVDMADLTLKEQISLVVNTDVLVGVHGAGHTHAFFLPPQSSLVEILPADLKHKGFRNLAGLRGIRYFSDHAPMAPSDRPDTSRDWHAEDVVFDKDAFMKLMEAAIQSVAHRGFLDSDRLNSCFGSSYGQVNRTQDVLL</sequence>
<evidence type="ECO:0000256" key="11">
    <source>
        <dbReference type="SAM" id="MobiDB-lite"/>
    </source>
</evidence>
<dbReference type="EC" id="2.4.1.255" evidence="1"/>
<evidence type="ECO:0000256" key="4">
    <source>
        <dbReference type="ARBA" id="ARBA00022729"/>
    </source>
</evidence>
<dbReference type="InterPro" id="IPR007657">
    <property type="entry name" value="Glycosyltransferase_61"/>
</dbReference>
<comment type="catalytic activity">
    <reaction evidence="10">
        <text>L-threonyl-[protein] + UDP-N-acetyl-alpha-D-glucosamine = 3-O-(N-acetyl-beta-D-glucosaminyl)-L-threonyl-[protein] + UDP + H(+)</text>
        <dbReference type="Rhea" id="RHEA:48908"/>
        <dbReference type="Rhea" id="RHEA-COMP:11060"/>
        <dbReference type="Rhea" id="RHEA-COMP:12252"/>
        <dbReference type="ChEBI" id="CHEBI:15378"/>
        <dbReference type="ChEBI" id="CHEBI:30013"/>
        <dbReference type="ChEBI" id="CHEBI:57705"/>
        <dbReference type="ChEBI" id="CHEBI:58223"/>
        <dbReference type="ChEBI" id="CHEBI:90840"/>
        <dbReference type="EC" id="2.4.1.255"/>
    </reaction>
</comment>
<keyword evidence="12" id="KW-0812">Transmembrane</keyword>
<evidence type="ECO:0000256" key="8">
    <source>
        <dbReference type="ARBA" id="ARBA00042574"/>
    </source>
</evidence>
<dbReference type="PANTHER" id="PTHR20961">
    <property type="entry name" value="GLYCOSYLTRANSFERASE"/>
    <property type="match status" value="1"/>
</dbReference>
<keyword evidence="12" id="KW-0472">Membrane</keyword>
<organism evidence="14 15">
    <name type="scientific">Orbilia oligospora</name>
    <name type="common">Nematode-trapping fungus</name>
    <name type="synonym">Arthrobotrys oligospora</name>
    <dbReference type="NCBI Taxonomy" id="2813651"/>
    <lineage>
        <taxon>Eukaryota</taxon>
        <taxon>Fungi</taxon>
        <taxon>Dikarya</taxon>
        <taxon>Ascomycota</taxon>
        <taxon>Pezizomycotina</taxon>
        <taxon>Orbiliomycetes</taxon>
        <taxon>Orbiliales</taxon>
        <taxon>Orbiliaceae</taxon>
        <taxon>Orbilia</taxon>
    </lineage>
</organism>